<accession>A0A427YV92</accession>
<gene>
    <name evidence="2" type="ORF">EHS25_000087</name>
</gene>
<evidence type="ECO:0000256" key="1">
    <source>
        <dbReference type="SAM" id="MobiDB-lite"/>
    </source>
</evidence>
<dbReference type="AlphaFoldDB" id="A0A427YV92"/>
<dbReference type="Proteomes" id="UP000279259">
    <property type="component" value="Unassembled WGS sequence"/>
</dbReference>
<dbReference type="STRING" id="1890683.A0A427YV92"/>
<reference evidence="2 3" key="1">
    <citation type="submission" date="2018-11" db="EMBL/GenBank/DDBJ databases">
        <title>Genome sequence of Saitozyma podzolica DSM 27192.</title>
        <authorList>
            <person name="Aliyu H."/>
            <person name="Gorte O."/>
            <person name="Ochsenreither K."/>
        </authorList>
    </citation>
    <scope>NUCLEOTIDE SEQUENCE [LARGE SCALE GENOMIC DNA]</scope>
    <source>
        <strain evidence="2 3">DSM 27192</strain>
    </source>
</reference>
<proteinExistence type="predicted"/>
<feature type="region of interest" description="Disordered" evidence="1">
    <location>
        <begin position="75"/>
        <end position="101"/>
    </location>
</feature>
<keyword evidence="3" id="KW-1185">Reference proteome</keyword>
<dbReference type="OrthoDB" id="2793915at2759"/>
<evidence type="ECO:0000313" key="2">
    <source>
        <dbReference type="EMBL" id="RSH95002.1"/>
    </source>
</evidence>
<dbReference type="EMBL" id="RSCD01000001">
    <property type="protein sequence ID" value="RSH95002.1"/>
    <property type="molecule type" value="Genomic_DNA"/>
</dbReference>
<protein>
    <submittedName>
        <fullName evidence="2">Uncharacterized protein</fullName>
    </submittedName>
</protein>
<sequence>MTSSQESADAALVSATTLRFRDQTNPPDTHFTDIAGYLDRVFTRHQTLSSPASTVLETPPGAQISSNVDHFAAPDPRSYPKPSVSRTKAVVASPSPPSSRSDLVFHHPEHIDVVPADPHVQQAPSFLEPRGDEAKAALSFKEDTSRSIPVVQEEMRGLSLDPPNAHHLLLESVEHVSCGEWWDVFRARVFDESTGKSSPVIMKLMMPAYMDVDEAVDPNEHWVLTSGSGNAYRAAYNEDYAYNTFLRPYQGTIVPRYYGLFTAYDDPAGIDEGDYPPEVLIMLLEEVESSIVPDPKMDFFSFLEPQQKAEIVKVYAELHKKHIHHGSIELSHIRRRANGSIALISFEDAGHLPESNGDVCRMEINKLECYMKSKT</sequence>
<name>A0A427YV92_9TREE</name>
<organism evidence="2 3">
    <name type="scientific">Saitozyma podzolica</name>
    <dbReference type="NCBI Taxonomy" id="1890683"/>
    <lineage>
        <taxon>Eukaryota</taxon>
        <taxon>Fungi</taxon>
        <taxon>Dikarya</taxon>
        <taxon>Basidiomycota</taxon>
        <taxon>Agaricomycotina</taxon>
        <taxon>Tremellomycetes</taxon>
        <taxon>Tremellales</taxon>
        <taxon>Trimorphomycetaceae</taxon>
        <taxon>Saitozyma</taxon>
    </lineage>
</organism>
<comment type="caution">
    <text evidence="2">The sequence shown here is derived from an EMBL/GenBank/DDBJ whole genome shotgun (WGS) entry which is preliminary data.</text>
</comment>
<evidence type="ECO:0000313" key="3">
    <source>
        <dbReference type="Proteomes" id="UP000279259"/>
    </source>
</evidence>